<comment type="caution">
    <text evidence="1">The sequence shown here is derived from an EMBL/GenBank/DDBJ whole genome shotgun (WGS) entry which is preliminary data.</text>
</comment>
<gene>
    <name evidence="1" type="ORF">CVT25_000677</name>
</gene>
<dbReference type="EMBL" id="NHYD01002950">
    <property type="protein sequence ID" value="PPQ83932.1"/>
    <property type="molecule type" value="Genomic_DNA"/>
</dbReference>
<evidence type="ECO:0000313" key="2">
    <source>
        <dbReference type="Proteomes" id="UP000283269"/>
    </source>
</evidence>
<proteinExistence type="predicted"/>
<accession>A0A409WZN3</accession>
<protein>
    <submittedName>
        <fullName evidence="1">Uncharacterized protein</fullName>
    </submittedName>
</protein>
<sequence>MADVAKEVANHLFAYMARVKRDLTKGSNASFDILNLNIPYSCVHIHGLKMAPYGPIWQPMISLDL</sequence>
<keyword evidence="2" id="KW-1185">Reference proteome</keyword>
<evidence type="ECO:0000313" key="1">
    <source>
        <dbReference type="EMBL" id="PPQ83932.1"/>
    </source>
</evidence>
<dbReference type="InParanoid" id="A0A409WZN3"/>
<name>A0A409WZN3_PSICY</name>
<dbReference type="Proteomes" id="UP000283269">
    <property type="component" value="Unassembled WGS sequence"/>
</dbReference>
<dbReference type="AlphaFoldDB" id="A0A409WZN3"/>
<organism evidence="1 2">
    <name type="scientific">Psilocybe cyanescens</name>
    <dbReference type="NCBI Taxonomy" id="93625"/>
    <lineage>
        <taxon>Eukaryota</taxon>
        <taxon>Fungi</taxon>
        <taxon>Dikarya</taxon>
        <taxon>Basidiomycota</taxon>
        <taxon>Agaricomycotina</taxon>
        <taxon>Agaricomycetes</taxon>
        <taxon>Agaricomycetidae</taxon>
        <taxon>Agaricales</taxon>
        <taxon>Agaricineae</taxon>
        <taxon>Strophariaceae</taxon>
        <taxon>Psilocybe</taxon>
    </lineage>
</organism>
<reference evidence="1 2" key="1">
    <citation type="journal article" date="2018" name="Evol. Lett.">
        <title>Horizontal gene cluster transfer increased hallucinogenic mushroom diversity.</title>
        <authorList>
            <person name="Reynolds H.T."/>
            <person name="Vijayakumar V."/>
            <person name="Gluck-Thaler E."/>
            <person name="Korotkin H.B."/>
            <person name="Matheny P.B."/>
            <person name="Slot J.C."/>
        </authorList>
    </citation>
    <scope>NUCLEOTIDE SEQUENCE [LARGE SCALE GENOMIC DNA]</scope>
    <source>
        <strain evidence="1 2">2631</strain>
    </source>
</reference>